<protein>
    <submittedName>
        <fullName evidence="3">Virulence factor Mce family protein</fullName>
    </submittedName>
</protein>
<proteinExistence type="predicted"/>
<dbReference type="Pfam" id="PF02470">
    <property type="entry name" value="MlaD"/>
    <property type="match status" value="1"/>
</dbReference>
<dbReference type="EMBL" id="LR215973">
    <property type="protein sequence ID" value="VFA99343.1"/>
    <property type="molecule type" value="Genomic_DNA"/>
</dbReference>
<feature type="domain" description="Mammalian cell entry C-terminal" evidence="2">
    <location>
        <begin position="107"/>
        <end position="323"/>
    </location>
</feature>
<dbReference type="GO" id="GO:0005576">
    <property type="term" value="C:extracellular region"/>
    <property type="evidence" value="ECO:0007669"/>
    <property type="project" value="TreeGrafter"/>
</dbReference>
<dbReference type="NCBIfam" id="TIGR00996">
    <property type="entry name" value="Mtu_fam_mce"/>
    <property type="match status" value="1"/>
</dbReference>
<dbReference type="PANTHER" id="PTHR33371:SF19">
    <property type="entry name" value="MCE-FAMILY PROTEIN MCE4A"/>
    <property type="match status" value="1"/>
</dbReference>
<dbReference type="Proteomes" id="UP000290439">
    <property type="component" value="Chromosome"/>
</dbReference>
<organism evidence="3 4">
    <name type="scientific">Nocardia cyriacigeorgica</name>
    <dbReference type="NCBI Taxonomy" id="135487"/>
    <lineage>
        <taxon>Bacteria</taxon>
        <taxon>Bacillati</taxon>
        <taxon>Actinomycetota</taxon>
        <taxon>Actinomycetes</taxon>
        <taxon>Mycobacteriales</taxon>
        <taxon>Nocardiaceae</taxon>
        <taxon>Nocardia</taxon>
    </lineage>
</organism>
<feature type="domain" description="Mce/MlaD" evidence="1">
    <location>
        <begin position="24"/>
        <end position="99"/>
    </location>
</feature>
<dbReference type="AlphaFoldDB" id="A0A4V6ICF1"/>
<reference evidence="3 4" key="1">
    <citation type="submission" date="2019-02" db="EMBL/GenBank/DDBJ databases">
        <authorList>
            <consortium name="Pathogen Informatics"/>
        </authorList>
    </citation>
    <scope>NUCLEOTIDE SEQUENCE [LARGE SCALE GENOMIC DNA]</scope>
    <source>
        <strain evidence="3 4">3012STDY6756504</strain>
    </source>
</reference>
<evidence type="ECO:0000259" key="1">
    <source>
        <dbReference type="Pfam" id="PF02470"/>
    </source>
</evidence>
<accession>A0A4V6ICF1</accession>
<dbReference type="InterPro" id="IPR052336">
    <property type="entry name" value="MlaD_Phospholipid_Transporter"/>
</dbReference>
<evidence type="ECO:0000313" key="4">
    <source>
        <dbReference type="Proteomes" id="UP000290439"/>
    </source>
</evidence>
<gene>
    <name evidence="3" type="ORF">NCTC10797_03126</name>
</gene>
<dbReference type="InterPro" id="IPR003399">
    <property type="entry name" value="Mce/MlaD"/>
</dbReference>
<dbReference type="GO" id="GO:0051701">
    <property type="term" value="P:biological process involved in interaction with host"/>
    <property type="evidence" value="ECO:0007669"/>
    <property type="project" value="TreeGrafter"/>
</dbReference>
<dbReference type="InterPro" id="IPR005693">
    <property type="entry name" value="Mce"/>
</dbReference>
<evidence type="ECO:0000259" key="2">
    <source>
        <dbReference type="Pfam" id="PF11887"/>
    </source>
</evidence>
<dbReference type="InterPro" id="IPR024516">
    <property type="entry name" value="Mce_C"/>
</dbReference>
<sequence length="377" mass="39815">MVFGLVGLLVLTWSMYAGGFATTATVTVEAPRSGLVLDPDAKVRFRGAQIGRVAGIEHTGDRVRLRLELDPDLLSLVPADARVDIRSTTVFGAKYVNFVASGQSATTSLRPGAVVRTQDVTVEFNTVFQRLTDVLGTIDPAKLNATLTAIGTALHGRGATMGDLLADADRYLREINPHLPALRRDMASAAQVTETYADTVPDLLRTLGNATATSATVSAHTAEMDTLLLDLIGLADTTGSVLGENEQPLATGLELLLPTTELLYEYRPVLNCVIVGLARALPLAEAMIGGQKPGAIFNAGFMYGGEAYKFPEDLPKVNATGGPRCDGVLDRVPGSHAPYVVTDTAESDPYAPTTTLRLNGPSVFQVLFAGLPGVAPR</sequence>
<dbReference type="PANTHER" id="PTHR33371">
    <property type="entry name" value="INTERMEMBRANE PHOSPHOLIPID TRANSPORT SYSTEM BINDING PROTEIN MLAD-RELATED"/>
    <property type="match status" value="1"/>
</dbReference>
<dbReference type="Pfam" id="PF11887">
    <property type="entry name" value="Mce4_CUP1"/>
    <property type="match status" value="1"/>
</dbReference>
<name>A0A4V6ICF1_9NOCA</name>
<evidence type="ECO:0000313" key="3">
    <source>
        <dbReference type="EMBL" id="VFA99343.1"/>
    </source>
</evidence>